<dbReference type="Gene3D" id="1.10.150.50">
    <property type="entry name" value="Transcription Factor, Ets-1"/>
    <property type="match status" value="1"/>
</dbReference>
<dbReference type="Proteomes" id="UP000828390">
    <property type="component" value="Unassembled WGS sequence"/>
</dbReference>
<feature type="compositionally biased region" description="Low complexity" evidence="1">
    <location>
        <begin position="330"/>
        <end position="342"/>
    </location>
</feature>
<gene>
    <name evidence="3" type="ORF">DPMN_071267</name>
</gene>
<sequence>MASSQHQDPARQGLHSAHRAIIEGMFPEKAFTEGGKSAMREPERQIKTMDFDVEKNDYSVPEFYEHFGKELPQVIMISQGFFGDIVEDTFDRENIIRIQTVSKQRRVVARADMGDHSKLISIPLTYSVKVCVVKKHKLSTEKTIKEVIEHQSLPCTVEFPRDRTISVDGQNISTNHIPKFQLQKAFDEMYLLGNLIVDGVMRPDVVNVPLYLSQLRMARVIGLKNTPTQNWRGYLEELERFSSYLKYDKEYGNQGIAQYDPSAVHSDAVYAFVEPQTYSNIISVFQHRRGNDGDNTNYLLPKVPPPVPIKPQRPPPPIPEMPGRPKLPARQSRPPSQTPSPTVKHEVIYTNNLPRAPIRPFQPELKEAIEIVQGKIGVHEPKRLVKTMDFDVEKNDYSVPEFYERFGKELPQVIMISQGFFGDIVEDTFDREMIIRIQTVSKQRRVVARADMGDHSKLISIPLTYPETVCVVKKHKLSSEKTIKEAIEHQSLPCVVEFPKHRTISVGGQNISTNQIPKLQLQKAFDEMYLLGNFIVDGVMGPDVVNVPLYLSQLRMVRVIGLKNAPPQKWRGYLEELKRFSSYLRYDNEYGNQGIAQYDPSAVHSDAVYSFVEPQTYSNIISVFQHRLWNVVDNPNYQLTDVNQHEDTKYEEIGMERDSAMHIDKIDNHRPSLSTFGVCRIPAQASTSQISQEVKSTIGSLKSTGSENRSFQESNYSPLIDRNTKVSPPVAIKPPRPPPQIPEIQGSPELPARQPRPPSQMLSPTVKHDAIYTNDVPRTSIRPFQPELKEAIECKQEHSIEYDKQRNTLQSPNRPDLVDKPLPTINDSLDVNKLSINDVCGYLKVLSLDKYEPKFRQEMIDGALMAALSKEDFEKEFGMNGLEAVRIFKFSKEGHLPR</sequence>
<dbReference type="PANTHER" id="PTHR14454">
    <property type="entry name" value="GRB2-ASSOCIATED AND REGULATOR OF MAPK PROTEIN FAMILY MEMBER"/>
    <property type="match status" value="1"/>
</dbReference>
<evidence type="ECO:0000256" key="1">
    <source>
        <dbReference type="SAM" id="MobiDB-lite"/>
    </source>
</evidence>
<feature type="domain" description="SAM" evidence="2">
    <location>
        <begin position="834"/>
        <end position="880"/>
    </location>
</feature>
<dbReference type="CDD" id="cd09487">
    <property type="entry name" value="SAM_superfamily"/>
    <property type="match status" value="1"/>
</dbReference>
<organism evidence="3 4">
    <name type="scientific">Dreissena polymorpha</name>
    <name type="common">Zebra mussel</name>
    <name type="synonym">Mytilus polymorpha</name>
    <dbReference type="NCBI Taxonomy" id="45954"/>
    <lineage>
        <taxon>Eukaryota</taxon>
        <taxon>Metazoa</taxon>
        <taxon>Spiralia</taxon>
        <taxon>Lophotrochozoa</taxon>
        <taxon>Mollusca</taxon>
        <taxon>Bivalvia</taxon>
        <taxon>Autobranchia</taxon>
        <taxon>Heteroconchia</taxon>
        <taxon>Euheterodonta</taxon>
        <taxon>Imparidentia</taxon>
        <taxon>Neoheterodontei</taxon>
        <taxon>Myida</taxon>
        <taxon>Dreissenoidea</taxon>
        <taxon>Dreissenidae</taxon>
        <taxon>Dreissena</taxon>
    </lineage>
</organism>
<feature type="compositionally biased region" description="Polar residues" evidence="1">
    <location>
        <begin position="699"/>
        <end position="717"/>
    </location>
</feature>
<accession>A0A9D3Z6E3</accession>
<evidence type="ECO:0000313" key="3">
    <source>
        <dbReference type="EMBL" id="KAH3711596.1"/>
    </source>
</evidence>
<dbReference type="PANTHER" id="PTHR14454:SF11">
    <property type="entry name" value="SERRANO, ISOFORM F"/>
    <property type="match status" value="1"/>
</dbReference>
<comment type="caution">
    <text evidence="3">The sequence shown here is derived from an EMBL/GenBank/DDBJ whole genome shotgun (WGS) entry which is preliminary data.</text>
</comment>
<dbReference type="Pfam" id="PF00536">
    <property type="entry name" value="SAM_1"/>
    <property type="match status" value="1"/>
</dbReference>
<dbReference type="SUPFAM" id="SSF47769">
    <property type="entry name" value="SAM/Pointed domain"/>
    <property type="match status" value="1"/>
</dbReference>
<dbReference type="EMBL" id="JAIWYP010000014">
    <property type="protein sequence ID" value="KAH3711596.1"/>
    <property type="molecule type" value="Genomic_DNA"/>
</dbReference>
<feature type="compositionally biased region" description="Pro residues" evidence="1">
    <location>
        <begin position="302"/>
        <end position="322"/>
    </location>
</feature>
<keyword evidence="4" id="KW-1185">Reference proteome</keyword>
<protein>
    <recommendedName>
        <fullName evidence="2">SAM domain-containing protein</fullName>
    </recommendedName>
</protein>
<dbReference type="PROSITE" id="PS50105">
    <property type="entry name" value="SAM_DOMAIN"/>
    <property type="match status" value="1"/>
</dbReference>
<dbReference type="OrthoDB" id="6158441at2759"/>
<feature type="compositionally biased region" description="Pro residues" evidence="1">
    <location>
        <begin position="731"/>
        <end position="741"/>
    </location>
</feature>
<name>A0A9D3Z6E3_DREPO</name>
<reference evidence="3" key="2">
    <citation type="submission" date="2020-11" db="EMBL/GenBank/DDBJ databases">
        <authorList>
            <person name="McCartney M.A."/>
            <person name="Auch B."/>
            <person name="Kono T."/>
            <person name="Mallez S."/>
            <person name="Becker A."/>
            <person name="Gohl D.M."/>
            <person name="Silverstein K.A.T."/>
            <person name="Koren S."/>
            <person name="Bechman K.B."/>
            <person name="Herman A."/>
            <person name="Abrahante J.E."/>
            <person name="Garbe J."/>
        </authorList>
    </citation>
    <scope>NUCLEOTIDE SEQUENCE</scope>
    <source>
        <strain evidence="3">Duluth1</strain>
        <tissue evidence="3">Whole animal</tissue>
    </source>
</reference>
<proteinExistence type="predicted"/>
<dbReference type="InterPro" id="IPR001660">
    <property type="entry name" value="SAM"/>
</dbReference>
<dbReference type="AlphaFoldDB" id="A0A9D3Z6E3"/>
<dbReference type="InterPro" id="IPR052281">
    <property type="entry name" value="GAREM"/>
</dbReference>
<feature type="region of interest" description="Disordered" evidence="1">
    <location>
        <begin position="699"/>
        <end position="763"/>
    </location>
</feature>
<evidence type="ECO:0000259" key="2">
    <source>
        <dbReference type="PROSITE" id="PS50105"/>
    </source>
</evidence>
<reference evidence="3" key="1">
    <citation type="journal article" date="2019" name="bioRxiv">
        <title>The Genome of the Zebra Mussel, Dreissena polymorpha: A Resource for Invasive Species Research.</title>
        <authorList>
            <person name="McCartney M.A."/>
            <person name="Auch B."/>
            <person name="Kono T."/>
            <person name="Mallez S."/>
            <person name="Zhang Y."/>
            <person name="Obille A."/>
            <person name="Becker A."/>
            <person name="Abrahante J.E."/>
            <person name="Garbe J."/>
            <person name="Badalamenti J.P."/>
            <person name="Herman A."/>
            <person name="Mangelson H."/>
            <person name="Liachko I."/>
            <person name="Sullivan S."/>
            <person name="Sone E.D."/>
            <person name="Koren S."/>
            <person name="Silverstein K.A.T."/>
            <person name="Beckman K.B."/>
            <person name="Gohl D.M."/>
        </authorList>
    </citation>
    <scope>NUCLEOTIDE SEQUENCE</scope>
    <source>
        <strain evidence="3">Duluth1</strain>
        <tissue evidence="3">Whole animal</tissue>
    </source>
</reference>
<evidence type="ECO:0000313" key="4">
    <source>
        <dbReference type="Proteomes" id="UP000828390"/>
    </source>
</evidence>
<dbReference type="InterPro" id="IPR013761">
    <property type="entry name" value="SAM/pointed_sf"/>
</dbReference>
<feature type="region of interest" description="Disordered" evidence="1">
    <location>
        <begin position="802"/>
        <end position="821"/>
    </location>
</feature>
<feature type="region of interest" description="Disordered" evidence="1">
    <location>
        <begin position="302"/>
        <end position="346"/>
    </location>
</feature>